<dbReference type="KEGG" id="carm:CARM_0561"/>
<dbReference type="CDD" id="cd00586">
    <property type="entry name" value="4HBT"/>
    <property type="match status" value="1"/>
</dbReference>
<feature type="domain" description="Thioesterase" evidence="3">
    <location>
        <begin position="13"/>
        <end position="94"/>
    </location>
</feature>
<sequence length="134" mass="15477">MKIRIYYEDTDAGGVVYHSNYLKFCERARSEIFFKKQIAIFNKDNGHFLLTKANCNFLKPAKLGDIIEIKTFITKIKKASVCIKQEIYKKNSKLFEAEITLAFLKSEKVTPMDEAIVKIFTDLVKEQNPSLVSE</sequence>
<proteinExistence type="inferred from homology"/>
<dbReference type="PANTHER" id="PTHR31793:SF37">
    <property type="entry name" value="ACYL-COA THIOESTER HYDROLASE YBGC"/>
    <property type="match status" value="1"/>
</dbReference>
<evidence type="ECO:0000313" key="4">
    <source>
        <dbReference type="EMBL" id="QKF79481.1"/>
    </source>
</evidence>
<dbReference type="RefSeq" id="WP_139424740.1">
    <property type="nucleotide sequence ID" value="NZ_CBCSFY010000001.1"/>
</dbReference>
<dbReference type="GO" id="GO:0047617">
    <property type="term" value="F:fatty acyl-CoA hydrolase activity"/>
    <property type="evidence" value="ECO:0007669"/>
    <property type="project" value="TreeGrafter"/>
</dbReference>
<dbReference type="PIRSF" id="PIRSF003230">
    <property type="entry name" value="YbgC"/>
    <property type="match status" value="1"/>
</dbReference>
<keyword evidence="2" id="KW-0378">Hydrolase</keyword>
<dbReference type="Pfam" id="PF03061">
    <property type="entry name" value="4HBT"/>
    <property type="match status" value="1"/>
</dbReference>
<evidence type="ECO:0000259" key="3">
    <source>
        <dbReference type="Pfam" id="PF03061"/>
    </source>
</evidence>
<protein>
    <submittedName>
        <fullName evidence="4">Acyl-CoA thioesterase</fullName>
    </submittedName>
</protein>
<dbReference type="EMBL" id="CP053825">
    <property type="protein sequence ID" value="QKF79481.1"/>
    <property type="molecule type" value="Genomic_DNA"/>
</dbReference>
<reference evidence="4 5" key="1">
    <citation type="submission" date="2020-05" db="EMBL/GenBank/DDBJ databases">
        <title>Complete genome sequencing of Campylobacter and Arcobacter type strains.</title>
        <authorList>
            <person name="Miller W.G."/>
            <person name="Yee E."/>
        </authorList>
    </citation>
    <scope>NUCLEOTIDE SEQUENCE [LARGE SCALE GENOMIC DNA]</scope>
    <source>
        <strain evidence="4 5">CCUG 73571</strain>
    </source>
</reference>
<dbReference type="PANTHER" id="PTHR31793">
    <property type="entry name" value="4-HYDROXYBENZOYL-COA THIOESTERASE FAMILY MEMBER"/>
    <property type="match status" value="1"/>
</dbReference>
<dbReference type="InterPro" id="IPR006683">
    <property type="entry name" value="Thioestr_dom"/>
</dbReference>
<dbReference type="PROSITE" id="PS01328">
    <property type="entry name" value="4HBCOA_THIOESTERASE"/>
    <property type="match status" value="1"/>
</dbReference>
<evidence type="ECO:0000256" key="1">
    <source>
        <dbReference type="ARBA" id="ARBA00005953"/>
    </source>
</evidence>
<keyword evidence="5" id="KW-1185">Reference proteome</keyword>
<dbReference type="NCBIfam" id="TIGR00051">
    <property type="entry name" value="YbgC/FadM family acyl-CoA thioesterase"/>
    <property type="match status" value="1"/>
</dbReference>
<dbReference type="OrthoDB" id="9808429at2"/>
<dbReference type="InterPro" id="IPR006684">
    <property type="entry name" value="YbgC/YbaW"/>
</dbReference>
<dbReference type="GeneID" id="56586294"/>
<dbReference type="InterPro" id="IPR008272">
    <property type="entry name" value="HB-CoA_thioesterase_AS"/>
</dbReference>
<name>A0A7L5I031_9BACT</name>
<dbReference type="InterPro" id="IPR029069">
    <property type="entry name" value="HotDog_dom_sf"/>
</dbReference>
<dbReference type="Proteomes" id="UP000509246">
    <property type="component" value="Chromosome"/>
</dbReference>
<accession>A0A7L5I031</accession>
<evidence type="ECO:0000256" key="2">
    <source>
        <dbReference type="ARBA" id="ARBA00022801"/>
    </source>
</evidence>
<gene>
    <name evidence="4" type="ORF">CARM_0561</name>
</gene>
<dbReference type="InterPro" id="IPR050563">
    <property type="entry name" value="4-hydroxybenzoyl-CoA_TE"/>
</dbReference>
<dbReference type="SUPFAM" id="SSF54637">
    <property type="entry name" value="Thioesterase/thiol ester dehydrase-isomerase"/>
    <property type="match status" value="1"/>
</dbReference>
<comment type="similarity">
    <text evidence="1">Belongs to the 4-hydroxybenzoyl-CoA thioesterase family.</text>
</comment>
<dbReference type="AlphaFoldDB" id="A0A7L5I031"/>
<organism evidence="4 5">
    <name type="scientific">Campylobacter armoricus</name>
    <dbReference type="NCBI Taxonomy" id="2505970"/>
    <lineage>
        <taxon>Bacteria</taxon>
        <taxon>Pseudomonadati</taxon>
        <taxon>Campylobacterota</taxon>
        <taxon>Epsilonproteobacteria</taxon>
        <taxon>Campylobacterales</taxon>
        <taxon>Campylobacteraceae</taxon>
        <taxon>Campylobacter</taxon>
    </lineage>
</organism>
<dbReference type="Gene3D" id="3.10.129.10">
    <property type="entry name" value="Hotdog Thioesterase"/>
    <property type="match status" value="1"/>
</dbReference>
<evidence type="ECO:0000313" key="5">
    <source>
        <dbReference type="Proteomes" id="UP000509246"/>
    </source>
</evidence>